<dbReference type="EMBL" id="JBHSAP010000018">
    <property type="protein sequence ID" value="MFC4078288.1"/>
    <property type="molecule type" value="Genomic_DNA"/>
</dbReference>
<accession>A0ABV8JIB2</accession>
<reference evidence="3" key="1">
    <citation type="journal article" date="2019" name="Int. J. Syst. Evol. Microbiol.">
        <title>The Global Catalogue of Microorganisms (GCM) 10K type strain sequencing project: providing services to taxonomists for standard genome sequencing and annotation.</title>
        <authorList>
            <consortium name="The Broad Institute Genomics Platform"/>
            <consortium name="The Broad Institute Genome Sequencing Center for Infectious Disease"/>
            <person name="Wu L."/>
            <person name="Ma J."/>
        </authorList>
    </citation>
    <scope>NUCLEOTIDE SEQUENCE [LARGE SCALE GENOMIC DNA]</scope>
    <source>
        <strain evidence="3">IBRC-M 10813</strain>
    </source>
</reference>
<gene>
    <name evidence="2" type="ORF">ACFOUO_15935</name>
</gene>
<name>A0ABV8JIB2_9BACL</name>
<organism evidence="2 3">
    <name type="scientific">Salinithrix halophila</name>
    <dbReference type="NCBI Taxonomy" id="1485204"/>
    <lineage>
        <taxon>Bacteria</taxon>
        <taxon>Bacillati</taxon>
        <taxon>Bacillota</taxon>
        <taxon>Bacilli</taxon>
        <taxon>Bacillales</taxon>
        <taxon>Thermoactinomycetaceae</taxon>
        <taxon>Salinithrix</taxon>
    </lineage>
</organism>
<evidence type="ECO:0000313" key="2">
    <source>
        <dbReference type="EMBL" id="MFC4078288.1"/>
    </source>
</evidence>
<feature type="chain" id="PRO_5045613212" evidence="1">
    <location>
        <begin position="29"/>
        <end position="167"/>
    </location>
</feature>
<feature type="signal peptide" evidence="1">
    <location>
        <begin position="1"/>
        <end position="28"/>
    </location>
</feature>
<sequence>MTTTRWRCWVTVACVLCLGWGGASLSAAQEVPGNPQWILSGTMRYINVEGGCWILETDNRGRYQLTGDASILKRLQVDGLQVTVLVEKAPGSVGKCMIGQWVRLVRLLRIEKAPSESSGSETIEKKGESCHGREKRLFHATGSWRRGAVSADGIPDSAPVPDFYLRL</sequence>
<evidence type="ECO:0000256" key="1">
    <source>
        <dbReference type="SAM" id="SignalP"/>
    </source>
</evidence>
<comment type="caution">
    <text evidence="2">The sequence shown here is derived from an EMBL/GenBank/DDBJ whole genome shotgun (WGS) entry which is preliminary data.</text>
</comment>
<keyword evidence="3" id="KW-1185">Reference proteome</keyword>
<evidence type="ECO:0000313" key="3">
    <source>
        <dbReference type="Proteomes" id="UP001595843"/>
    </source>
</evidence>
<dbReference type="RefSeq" id="WP_380706102.1">
    <property type="nucleotide sequence ID" value="NZ_JBHSAP010000018.1"/>
</dbReference>
<dbReference type="Proteomes" id="UP001595843">
    <property type="component" value="Unassembled WGS sequence"/>
</dbReference>
<keyword evidence="1" id="KW-0732">Signal</keyword>
<proteinExistence type="predicted"/>
<protein>
    <submittedName>
        <fullName evidence="2">Uncharacterized protein</fullName>
    </submittedName>
</protein>